<gene>
    <name evidence="5" type="ORF">CHM34_00995</name>
</gene>
<evidence type="ECO:0000256" key="1">
    <source>
        <dbReference type="ARBA" id="ARBA00022679"/>
    </source>
</evidence>
<reference evidence="5 6" key="1">
    <citation type="submission" date="2017-07" db="EMBL/GenBank/DDBJ databases">
        <title>The genome sequence of Paludifilum halophilum highlights mechanisms for microbial adaptation to high salt environemnts.</title>
        <authorList>
            <person name="Belbahri L."/>
        </authorList>
    </citation>
    <scope>NUCLEOTIDE SEQUENCE [LARGE SCALE GENOMIC DNA]</scope>
    <source>
        <strain evidence="5 6">DSM 102817</strain>
    </source>
</reference>
<evidence type="ECO:0000256" key="2">
    <source>
        <dbReference type="ARBA" id="ARBA00023315"/>
    </source>
</evidence>
<dbReference type="PANTHER" id="PTHR34069">
    <property type="entry name" value="3-OXOACYL-[ACYL-CARRIER-PROTEIN] SYNTHASE 3"/>
    <property type="match status" value="1"/>
</dbReference>
<dbReference type="InterPro" id="IPR013751">
    <property type="entry name" value="ACP_syn_III_N"/>
</dbReference>
<dbReference type="Pfam" id="PF08545">
    <property type="entry name" value="ACP_syn_III"/>
    <property type="match status" value="1"/>
</dbReference>
<dbReference type="PANTHER" id="PTHR34069:SF2">
    <property type="entry name" value="BETA-KETOACYL-[ACYL-CARRIER-PROTEIN] SYNTHASE III"/>
    <property type="match status" value="1"/>
</dbReference>
<dbReference type="Gene3D" id="3.40.47.10">
    <property type="match status" value="1"/>
</dbReference>
<dbReference type="CDD" id="cd00830">
    <property type="entry name" value="KAS_III"/>
    <property type="match status" value="1"/>
</dbReference>
<name>A0A235BD14_9BACL</name>
<dbReference type="NCBIfam" id="NF006829">
    <property type="entry name" value="PRK09352.1"/>
    <property type="match status" value="1"/>
</dbReference>
<evidence type="ECO:0000259" key="4">
    <source>
        <dbReference type="Pfam" id="PF08545"/>
    </source>
</evidence>
<dbReference type="Proteomes" id="UP000215459">
    <property type="component" value="Unassembled WGS sequence"/>
</dbReference>
<dbReference type="Pfam" id="PF08541">
    <property type="entry name" value="ACP_syn_III_C"/>
    <property type="match status" value="1"/>
</dbReference>
<evidence type="ECO:0000259" key="3">
    <source>
        <dbReference type="Pfam" id="PF08541"/>
    </source>
</evidence>
<organism evidence="5 6">
    <name type="scientific">Paludifilum halophilum</name>
    <dbReference type="NCBI Taxonomy" id="1642702"/>
    <lineage>
        <taxon>Bacteria</taxon>
        <taxon>Bacillati</taxon>
        <taxon>Bacillota</taxon>
        <taxon>Bacilli</taxon>
        <taxon>Bacillales</taxon>
        <taxon>Thermoactinomycetaceae</taxon>
        <taxon>Paludifilum</taxon>
    </lineage>
</organism>
<accession>A0A235BD14</accession>
<comment type="caution">
    <text evidence="5">The sequence shown here is derived from an EMBL/GenBank/DDBJ whole genome shotgun (WGS) entry which is preliminary data.</text>
</comment>
<dbReference type="GO" id="GO:0006633">
    <property type="term" value="P:fatty acid biosynthetic process"/>
    <property type="evidence" value="ECO:0007669"/>
    <property type="project" value="InterPro"/>
</dbReference>
<keyword evidence="2" id="KW-0012">Acyltransferase</keyword>
<dbReference type="GO" id="GO:0044550">
    <property type="term" value="P:secondary metabolite biosynthetic process"/>
    <property type="evidence" value="ECO:0007669"/>
    <property type="project" value="TreeGrafter"/>
</dbReference>
<dbReference type="GO" id="GO:0004315">
    <property type="term" value="F:3-oxoacyl-[acyl-carrier-protein] synthase activity"/>
    <property type="evidence" value="ECO:0007669"/>
    <property type="project" value="InterPro"/>
</dbReference>
<dbReference type="InterPro" id="IPR016039">
    <property type="entry name" value="Thiolase-like"/>
</dbReference>
<protein>
    <submittedName>
        <fullName evidence="5">3-oxoacyl-ACP synthase</fullName>
    </submittedName>
</protein>
<dbReference type="InterPro" id="IPR013747">
    <property type="entry name" value="ACP_syn_III_C"/>
</dbReference>
<dbReference type="OrthoDB" id="9815506at2"/>
<evidence type="ECO:0000313" key="6">
    <source>
        <dbReference type="Proteomes" id="UP000215459"/>
    </source>
</evidence>
<dbReference type="AlphaFoldDB" id="A0A235BD14"/>
<keyword evidence="1" id="KW-0808">Transferase</keyword>
<evidence type="ECO:0000313" key="5">
    <source>
        <dbReference type="EMBL" id="OYD09959.1"/>
    </source>
</evidence>
<keyword evidence="6" id="KW-1185">Reference proteome</keyword>
<feature type="domain" description="Beta-ketoacyl-[acyl-carrier-protein] synthase III C-terminal" evidence="3">
    <location>
        <begin position="227"/>
        <end position="315"/>
    </location>
</feature>
<sequence length="323" mass="35894">MYIPDKIITNRDLTARLDTTDEWIVNKTGIRERRFLEEGKYTSDMCIGAAKQALHNGGIHPKDLDAIVVSTFTFDQLLPSTALIIKEELGADQAIPIDLNQVACAGGVYGVWLGCHLLQNEKTKHVLVIGADCMSRVTDPFDRTTRVFFGDAAGALILGKTEEGYGFLSWDLQSDLSYSVQIPSGGSKQPTSEFSVAERGQYLKMDGRAVWREATRQLPKTMLTTAQRADLEIDDIDHFFVHQANFNILKNVMENLQQPMEKAIVNVDRFGNTGAATVFTVLHEAMERKAIHHGDYMIMAGIGAGFLWGSLCLRYYHQTGSGE</sequence>
<dbReference type="SUPFAM" id="SSF53901">
    <property type="entry name" value="Thiolase-like"/>
    <property type="match status" value="1"/>
</dbReference>
<dbReference type="EMBL" id="NOWF01000001">
    <property type="protein sequence ID" value="OYD09959.1"/>
    <property type="molecule type" value="Genomic_DNA"/>
</dbReference>
<proteinExistence type="predicted"/>
<feature type="domain" description="Beta-ketoacyl-[acyl-carrier-protein] synthase III N-terminal" evidence="4">
    <location>
        <begin position="98"/>
        <end position="175"/>
    </location>
</feature>